<dbReference type="EMBL" id="JBAWKS010000002">
    <property type="protein sequence ID" value="MEI4551730.1"/>
    <property type="molecule type" value="Genomic_DNA"/>
</dbReference>
<gene>
    <name evidence="1" type="ORF">WAE96_18785</name>
</gene>
<proteinExistence type="predicted"/>
<evidence type="ECO:0000313" key="2">
    <source>
        <dbReference type="Proteomes" id="UP001382455"/>
    </source>
</evidence>
<protein>
    <recommendedName>
        <fullName evidence="3">Two-component sensor histidine kinase</fullName>
    </recommendedName>
</protein>
<accession>A0ABU8EXM7</accession>
<comment type="caution">
    <text evidence="1">The sequence shown here is derived from an EMBL/GenBank/DDBJ whole genome shotgun (WGS) entry which is preliminary data.</text>
</comment>
<dbReference type="RefSeq" id="WP_336436662.1">
    <property type="nucleotide sequence ID" value="NZ_JBAWKS010000002.1"/>
</dbReference>
<organism evidence="1 2">
    <name type="scientific">Pseudoalteromonas spongiae</name>
    <dbReference type="NCBI Taxonomy" id="298657"/>
    <lineage>
        <taxon>Bacteria</taxon>
        <taxon>Pseudomonadati</taxon>
        <taxon>Pseudomonadota</taxon>
        <taxon>Gammaproteobacteria</taxon>
        <taxon>Alteromonadales</taxon>
        <taxon>Pseudoalteromonadaceae</taxon>
        <taxon>Pseudoalteromonas</taxon>
    </lineage>
</organism>
<evidence type="ECO:0000313" key="1">
    <source>
        <dbReference type="EMBL" id="MEI4551730.1"/>
    </source>
</evidence>
<dbReference type="InterPro" id="IPR028968">
    <property type="entry name" value="Imm58"/>
</dbReference>
<dbReference type="Pfam" id="PF15581">
    <property type="entry name" value="Imm58"/>
    <property type="match status" value="1"/>
</dbReference>
<dbReference type="Proteomes" id="UP001382455">
    <property type="component" value="Unassembled WGS sequence"/>
</dbReference>
<evidence type="ECO:0008006" key="3">
    <source>
        <dbReference type="Google" id="ProtNLM"/>
    </source>
</evidence>
<name>A0ABU8EXM7_9GAMM</name>
<keyword evidence="2" id="KW-1185">Reference proteome</keyword>
<reference evidence="1 2" key="1">
    <citation type="submission" date="2023-12" db="EMBL/GenBank/DDBJ databases">
        <title>Friends and Foes: Symbiotic and Algicidal bacterial influence on Karenia brevis blooms.</title>
        <authorList>
            <person name="Fei C."/>
            <person name="Mohamed A.R."/>
            <person name="Booker A."/>
            <person name="Arshad M."/>
            <person name="Klass S."/>
            <person name="Ahn S."/>
            <person name="Gilbert P.M."/>
            <person name="Heil C.A."/>
            <person name="Martinez J.M."/>
            <person name="Amin S.A."/>
        </authorList>
    </citation>
    <scope>NUCLEOTIDE SEQUENCE [LARGE SCALE GENOMIC DNA]</scope>
    <source>
        <strain evidence="1 2">CE15</strain>
    </source>
</reference>
<sequence length="108" mass="12528">MKKWKVLFFTTLFVLFTSNLFWLYVVIDQGVSYTYLSQSYQDANHTIDHLSKLIVKGSAQYSKSDILHLLRQAESNMLISESDNTITTEFATFTFNNNQLVAIEQSQF</sequence>